<dbReference type="PANTHER" id="PTHR43585">
    <property type="entry name" value="FUMIPYRROLE BIOSYNTHESIS PROTEIN C"/>
    <property type="match status" value="1"/>
</dbReference>
<dbReference type="PANTHER" id="PTHR43585:SF2">
    <property type="entry name" value="ATP-GRASP ENZYME FSQD"/>
    <property type="match status" value="1"/>
</dbReference>
<dbReference type="SUPFAM" id="SSF56059">
    <property type="entry name" value="Glutathione synthetase ATP-binding domain-like"/>
    <property type="match status" value="1"/>
</dbReference>
<keyword evidence="2 4" id="KW-0547">Nucleotide-binding</keyword>
<evidence type="ECO:0000313" key="7">
    <source>
        <dbReference type="Proteomes" id="UP000183469"/>
    </source>
</evidence>
<dbReference type="OrthoDB" id="24041at2"/>
<protein>
    <submittedName>
        <fullName evidence="6">ATP-grasp domain-containing protein</fullName>
    </submittedName>
</protein>
<dbReference type="InterPro" id="IPR003806">
    <property type="entry name" value="ATP-grasp_PylC-type"/>
</dbReference>
<dbReference type="GO" id="GO:0046872">
    <property type="term" value="F:metal ion binding"/>
    <property type="evidence" value="ECO:0007669"/>
    <property type="project" value="InterPro"/>
</dbReference>
<dbReference type="InterPro" id="IPR052032">
    <property type="entry name" value="ATP-dep_AA_Ligase"/>
</dbReference>
<keyword evidence="1" id="KW-0436">Ligase</keyword>
<evidence type="ECO:0000256" key="2">
    <source>
        <dbReference type="ARBA" id="ARBA00022741"/>
    </source>
</evidence>
<sequence length="414" mass="47189">MNFVFISPHFPKHYWNFCDRLHKNGVNVLGIGDCPYDALDKRLKDSLTEYYFVPDLSDYDQMYRAVAYFAFKHGKIDWIESNNEFWLEQDARLRTDFHVTTGYQYENIASIKNKSAMKEFYAKAGVPTARLHKITDIEAARKFIAVVDYPVIVKPDVGVGACDTFKLENDADLQEFFAKNLPVPYVMEEFITGDICSYDAIIDADSKPLLESMTVWPPSVMDIVLKQLDLSYYTAAHAPAELKGVGRATVKAFGVKSRFVHLEFFRLTKAKAGLGDVGDFVGLEVNMRPAGGYTPDMIDFAHSTDVYQVWADMVTDNYRKLPDSGEHCYCVYASRRDCHQYVHTHGEIMERYGAQLVMCERMPEMMVPQMGNQMYTAKVPSQDAVDEFIHFVLDQAVAEDTAAEETDVKFCLAY</sequence>
<evidence type="ECO:0000256" key="1">
    <source>
        <dbReference type="ARBA" id="ARBA00022598"/>
    </source>
</evidence>
<evidence type="ECO:0000256" key="3">
    <source>
        <dbReference type="ARBA" id="ARBA00022840"/>
    </source>
</evidence>
<evidence type="ECO:0000313" key="6">
    <source>
        <dbReference type="EMBL" id="SDZ82591.1"/>
    </source>
</evidence>
<keyword evidence="3 4" id="KW-0067">ATP-binding</keyword>
<dbReference type="Proteomes" id="UP000183469">
    <property type="component" value="Unassembled WGS sequence"/>
</dbReference>
<accession>A0A1H3W6Y5</accession>
<dbReference type="EMBL" id="FNQG01000003">
    <property type="protein sequence ID" value="SDZ82591.1"/>
    <property type="molecule type" value="Genomic_DNA"/>
</dbReference>
<dbReference type="InterPro" id="IPR013815">
    <property type="entry name" value="ATP_grasp_subdomain_1"/>
</dbReference>
<gene>
    <name evidence="6" type="ORF">SAMN05660648_00727</name>
</gene>
<reference evidence="6 7" key="1">
    <citation type="submission" date="2016-10" db="EMBL/GenBank/DDBJ databases">
        <authorList>
            <person name="de Groot N.N."/>
        </authorList>
    </citation>
    <scope>NUCLEOTIDE SEQUENCE [LARGE SCALE GENOMIC DNA]</scope>
    <source>
        <strain evidence="6 7">DSM 2872</strain>
    </source>
</reference>
<dbReference type="GO" id="GO:0005524">
    <property type="term" value="F:ATP binding"/>
    <property type="evidence" value="ECO:0007669"/>
    <property type="project" value="UniProtKB-UniRule"/>
</dbReference>
<evidence type="ECO:0000259" key="5">
    <source>
        <dbReference type="PROSITE" id="PS50975"/>
    </source>
</evidence>
<dbReference type="InterPro" id="IPR011761">
    <property type="entry name" value="ATP-grasp"/>
</dbReference>
<dbReference type="PROSITE" id="PS50975">
    <property type="entry name" value="ATP_GRASP"/>
    <property type="match status" value="1"/>
</dbReference>
<feature type="domain" description="ATP-grasp" evidence="5">
    <location>
        <begin position="118"/>
        <end position="315"/>
    </location>
</feature>
<dbReference type="Gene3D" id="3.40.50.20">
    <property type="match status" value="1"/>
</dbReference>
<dbReference type="Gene3D" id="3.30.470.20">
    <property type="entry name" value="ATP-grasp fold, B domain"/>
    <property type="match status" value="1"/>
</dbReference>
<evidence type="ECO:0000256" key="4">
    <source>
        <dbReference type="PROSITE-ProRule" id="PRU00409"/>
    </source>
</evidence>
<organism evidence="6 7">
    <name type="scientific">Selenomonas ruminantium</name>
    <dbReference type="NCBI Taxonomy" id="971"/>
    <lineage>
        <taxon>Bacteria</taxon>
        <taxon>Bacillati</taxon>
        <taxon>Bacillota</taxon>
        <taxon>Negativicutes</taxon>
        <taxon>Selenomonadales</taxon>
        <taxon>Selenomonadaceae</taxon>
        <taxon>Selenomonas</taxon>
    </lineage>
</organism>
<dbReference type="Gene3D" id="3.30.1490.20">
    <property type="entry name" value="ATP-grasp fold, A domain"/>
    <property type="match status" value="1"/>
</dbReference>
<dbReference type="RefSeq" id="WP_074670995.1">
    <property type="nucleotide sequence ID" value="NZ_FNQG01000003.1"/>
</dbReference>
<name>A0A1H3W6Y5_SELRU</name>
<proteinExistence type="predicted"/>
<dbReference type="Pfam" id="PF02655">
    <property type="entry name" value="ATP-grasp_3"/>
    <property type="match status" value="1"/>
</dbReference>
<dbReference type="AlphaFoldDB" id="A0A1H3W6Y5"/>
<dbReference type="GO" id="GO:0016874">
    <property type="term" value="F:ligase activity"/>
    <property type="evidence" value="ECO:0007669"/>
    <property type="project" value="UniProtKB-KW"/>
</dbReference>